<dbReference type="InterPro" id="IPR029033">
    <property type="entry name" value="His_PPase_superfam"/>
</dbReference>
<reference evidence="4 5" key="1">
    <citation type="submission" date="2024-04" db="EMBL/GenBank/DDBJ databases">
        <title>Tritrichomonas musculus Genome.</title>
        <authorList>
            <person name="Alves-Ferreira E."/>
            <person name="Grigg M."/>
            <person name="Lorenzi H."/>
            <person name="Galac M."/>
        </authorList>
    </citation>
    <scope>NUCLEOTIDE SEQUENCE [LARGE SCALE GENOMIC DNA]</scope>
    <source>
        <strain evidence="4 5">EAF2021</strain>
    </source>
</reference>
<accession>A0ABR2JL57</accession>
<name>A0ABR2JL57_9EUKA</name>
<dbReference type="Gene3D" id="3.40.50.1240">
    <property type="entry name" value="Phosphoglycerate mutase-like"/>
    <property type="match status" value="1"/>
</dbReference>
<dbReference type="InterPro" id="IPR000560">
    <property type="entry name" value="His_Pase_clade-2"/>
</dbReference>
<sequence length="392" mass="44984">MFFAYFFYLSYAVIPKCIATPEFVAIPSGYELIQLHVIINSGSHSPKNTFLIREKRGFWRCDSQDSYSPRMNVFPFDMPRSIHSIIDKRYSEYPPNCVLNDLTVEGMNQMHNLGLKYRKKLLAIDSKYFAEAKISQKFKVRSTYEDISFKNAVSFLTGLFNNEKIDDLEIITGTKSKEVIVANEKFCEDIKKLVSEYDDTDECKQVISQAKDDLSHVLAYLYPNKESVKNPTKSQIINACDFILSIYCNEQITDLNITNKLYEKAGKYYKKLNFDPFFLKSNVGIASATVIREITRTINNTITNKSDIKFSLLSGDDSTIAAILSLMKKKNVFIPLASHISIALLKKGDIYYLHFAFNGNILESSEFEKSIVSYDEFCKYLNNYSGFCHELP</sequence>
<feature type="signal peptide" evidence="3">
    <location>
        <begin position="1"/>
        <end position="19"/>
    </location>
</feature>
<feature type="chain" id="PRO_5046422450" evidence="3">
    <location>
        <begin position="20"/>
        <end position="392"/>
    </location>
</feature>
<comment type="caution">
    <text evidence="4">The sequence shown here is derived from an EMBL/GenBank/DDBJ whole genome shotgun (WGS) entry which is preliminary data.</text>
</comment>
<evidence type="ECO:0000256" key="1">
    <source>
        <dbReference type="ARBA" id="ARBA00005375"/>
    </source>
</evidence>
<dbReference type="PANTHER" id="PTHR11567:SF110">
    <property type="entry name" value="2-PHOSPHOXYLOSE PHOSPHATASE 1"/>
    <property type="match status" value="1"/>
</dbReference>
<keyword evidence="5" id="KW-1185">Reference proteome</keyword>
<dbReference type="Pfam" id="PF00328">
    <property type="entry name" value="His_Phos_2"/>
    <property type="match status" value="1"/>
</dbReference>
<evidence type="ECO:0000313" key="4">
    <source>
        <dbReference type="EMBL" id="KAK8878559.1"/>
    </source>
</evidence>
<evidence type="ECO:0000256" key="3">
    <source>
        <dbReference type="SAM" id="SignalP"/>
    </source>
</evidence>
<dbReference type="PANTHER" id="PTHR11567">
    <property type="entry name" value="ACID PHOSPHATASE-RELATED"/>
    <property type="match status" value="1"/>
</dbReference>
<organism evidence="4 5">
    <name type="scientific">Tritrichomonas musculus</name>
    <dbReference type="NCBI Taxonomy" id="1915356"/>
    <lineage>
        <taxon>Eukaryota</taxon>
        <taxon>Metamonada</taxon>
        <taxon>Parabasalia</taxon>
        <taxon>Tritrichomonadida</taxon>
        <taxon>Tritrichomonadidae</taxon>
        <taxon>Tritrichomonas</taxon>
    </lineage>
</organism>
<dbReference type="EMBL" id="JAPFFF010000011">
    <property type="protein sequence ID" value="KAK8878559.1"/>
    <property type="molecule type" value="Genomic_DNA"/>
</dbReference>
<comment type="similarity">
    <text evidence="1">Belongs to the histidine acid phosphatase family.</text>
</comment>
<protein>
    <submittedName>
        <fullName evidence="4">Uncharacterized protein</fullName>
    </submittedName>
</protein>
<gene>
    <name evidence="4" type="ORF">M9Y10_005339</name>
</gene>
<keyword evidence="2" id="KW-0378">Hydrolase</keyword>
<keyword evidence="3" id="KW-0732">Signal</keyword>
<proteinExistence type="inferred from homology"/>
<evidence type="ECO:0000256" key="2">
    <source>
        <dbReference type="ARBA" id="ARBA00022801"/>
    </source>
</evidence>
<dbReference type="InterPro" id="IPR050645">
    <property type="entry name" value="Histidine_acid_phosphatase"/>
</dbReference>
<dbReference type="Proteomes" id="UP001470230">
    <property type="component" value="Unassembled WGS sequence"/>
</dbReference>
<dbReference type="SUPFAM" id="SSF53254">
    <property type="entry name" value="Phosphoglycerate mutase-like"/>
    <property type="match status" value="1"/>
</dbReference>
<evidence type="ECO:0000313" key="5">
    <source>
        <dbReference type="Proteomes" id="UP001470230"/>
    </source>
</evidence>